<dbReference type="HOGENOM" id="CLU_019602_18_2_9"/>
<dbReference type="EMBL" id="ADLT01000018">
    <property type="protein sequence ID" value="EHO63233.1"/>
    <property type="molecule type" value="Genomic_DNA"/>
</dbReference>
<evidence type="ECO:0000259" key="3">
    <source>
        <dbReference type="SMART" id="SM00062"/>
    </source>
</evidence>
<gene>
    <name evidence="4" type="ORF">HMPREF9453_00823</name>
</gene>
<dbReference type="OrthoDB" id="9811552at2"/>
<feature type="chain" id="PRO_5038979074" description="Solute-binding protein family 3/N-terminal domain-containing protein" evidence="2">
    <location>
        <begin position="21"/>
        <end position="283"/>
    </location>
</feature>
<comment type="caution">
    <text evidence="4">The sequence shown here is derived from an EMBL/GenBank/DDBJ whole genome shotgun (WGS) entry which is preliminary data.</text>
</comment>
<dbReference type="Pfam" id="PF00497">
    <property type="entry name" value="SBP_bac_3"/>
    <property type="match status" value="1"/>
</dbReference>
<dbReference type="eggNOG" id="COG0834">
    <property type="taxonomic scope" value="Bacteria"/>
</dbReference>
<accession>H1CZN5</accession>
<dbReference type="PATRIC" id="fig|742743.3.peg.835"/>
<dbReference type="PANTHER" id="PTHR35936:SF17">
    <property type="entry name" value="ARGININE-BINDING EXTRACELLULAR PROTEIN ARTP"/>
    <property type="match status" value="1"/>
</dbReference>
<reference evidence="4 5" key="1">
    <citation type="submission" date="2011-11" db="EMBL/GenBank/DDBJ databases">
        <title>The Genome Sequence of Dialister succinatiphilus YIT 11850.</title>
        <authorList>
            <consortium name="The Broad Institute Genome Sequencing Platform"/>
            <person name="Earl A."/>
            <person name="Ward D."/>
            <person name="Feldgarden M."/>
            <person name="Gevers D."/>
            <person name="Morotomi M."/>
            <person name="Young S.K."/>
            <person name="Zeng Q."/>
            <person name="Gargeya S."/>
            <person name="Fitzgerald M."/>
            <person name="Haas B."/>
            <person name="Abouelleil A."/>
            <person name="Alvarado L."/>
            <person name="Arachchi H.M."/>
            <person name="Berlin A."/>
            <person name="Brown A."/>
            <person name="Chapman S.B."/>
            <person name="Dunbar C."/>
            <person name="Gearin G."/>
            <person name="Goldberg J."/>
            <person name="Griggs A."/>
            <person name="Gujja S."/>
            <person name="Heiman D."/>
            <person name="Howarth C."/>
            <person name="Lui A."/>
            <person name="MacDonald P.J.P."/>
            <person name="Montmayeur A."/>
            <person name="Murphy C."/>
            <person name="Neiman D."/>
            <person name="Pearson M."/>
            <person name="Priest M."/>
            <person name="Roberts A."/>
            <person name="Saif S."/>
            <person name="Shea T."/>
            <person name="Sisk P."/>
            <person name="Stolte C."/>
            <person name="Sykes S."/>
            <person name="Wortman J."/>
            <person name="Nusbaum C."/>
            <person name="Birren B."/>
        </authorList>
    </citation>
    <scope>NUCLEOTIDE SEQUENCE [LARGE SCALE GENOMIC DNA]</scope>
    <source>
        <strain evidence="4 5">YIT 11850</strain>
    </source>
</reference>
<name>H1CZN5_9FIRM</name>
<dbReference type="PROSITE" id="PS51257">
    <property type="entry name" value="PROKAR_LIPOPROTEIN"/>
    <property type="match status" value="1"/>
</dbReference>
<proteinExistence type="predicted"/>
<keyword evidence="5" id="KW-1185">Reference proteome</keyword>
<feature type="domain" description="Solute-binding protein family 3/N-terminal" evidence="3">
    <location>
        <begin position="50"/>
        <end position="276"/>
    </location>
</feature>
<dbReference type="Proteomes" id="UP000003277">
    <property type="component" value="Unassembled WGS sequence"/>
</dbReference>
<sequence>MKKMMKAAILALAAAGMVMAGGCGSSQPAKSSAGNSSQSALMQKIKKDGKLVVGTASGFPPYEFLDTSVKDQKKIDGIDMKLAEAVAQKLGVKLEVQDMTFQSLLSSITTGKVDIAISAINPTDERKKTVDFSHNYLEGKQTLLIRRGDEGKYKSLADFSGKKIAVQKSTIQEKLASEQIPDAQIVALAKVPDALLELKQGKVDAVPVQNIVGGQYLVTNEDLAPTNIYFDKYSGGSAVAVPKGSDDVVAVINEVIKENQDNGNIDQWVDEMTKKAVANAQSK</sequence>
<dbReference type="RefSeq" id="WP_008859327.1">
    <property type="nucleotide sequence ID" value="NZ_JH591187.1"/>
</dbReference>
<dbReference type="STRING" id="742743.HMPREF9453_00823"/>
<evidence type="ECO:0000256" key="1">
    <source>
        <dbReference type="ARBA" id="ARBA00022729"/>
    </source>
</evidence>
<evidence type="ECO:0000313" key="4">
    <source>
        <dbReference type="EMBL" id="EHO63233.1"/>
    </source>
</evidence>
<dbReference type="Gene3D" id="3.40.190.10">
    <property type="entry name" value="Periplasmic binding protein-like II"/>
    <property type="match status" value="2"/>
</dbReference>
<dbReference type="PANTHER" id="PTHR35936">
    <property type="entry name" value="MEMBRANE-BOUND LYTIC MUREIN TRANSGLYCOSYLASE F"/>
    <property type="match status" value="1"/>
</dbReference>
<evidence type="ECO:0000256" key="2">
    <source>
        <dbReference type="SAM" id="SignalP"/>
    </source>
</evidence>
<evidence type="ECO:0000313" key="5">
    <source>
        <dbReference type="Proteomes" id="UP000003277"/>
    </source>
</evidence>
<dbReference type="SMART" id="SM00062">
    <property type="entry name" value="PBPb"/>
    <property type="match status" value="1"/>
</dbReference>
<dbReference type="InterPro" id="IPR001638">
    <property type="entry name" value="Solute-binding_3/MltF_N"/>
</dbReference>
<protein>
    <recommendedName>
        <fullName evidence="3">Solute-binding protein family 3/N-terminal domain-containing protein</fullName>
    </recommendedName>
</protein>
<dbReference type="AlphaFoldDB" id="H1CZN5"/>
<feature type="signal peptide" evidence="2">
    <location>
        <begin position="1"/>
        <end position="20"/>
    </location>
</feature>
<dbReference type="SUPFAM" id="SSF53850">
    <property type="entry name" value="Periplasmic binding protein-like II"/>
    <property type="match status" value="1"/>
</dbReference>
<organism evidence="4 5">
    <name type="scientific">Dialister succinatiphilus YIT 11850</name>
    <dbReference type="NCBI Taxonomy" id="742743"/>
    <lineage>
        <taxon>Bacteria</taxon>
        <taxon>Bacillati</taxon>
        <taxon>Bacillota</taxon>
        <taxon>Negativicutes</taxon>
        <taxon>Veillonellales</taxon>
        <taxon>Veillonellaceae</taxon>
        <taxon>Dialister</taxon>
    </lineage>
</organism>
<keyword evidence="1 2" id="KW-0732">Signal</keyword>